<reference evidence="1 2" key="1">
    <citation type="submission" date="2017-08" db="EMBL/GenBank/DDBJ databases">
        <title>Complete genome sequence of Mucilaginibacter sp. strain BJC16-A31.</title>
        <authorList>
            <consortium name="Henan University of Science and Technology"/>
            <person name="You X."/>
        </authorList>
    </citation>
    <scope>NUCLEOTIDE SEQUENCE [LARGE SCALE GENOMIC DNA]</scope>
    <source>
        <strain evidence="1 2">BJC16-A31</strain>
    </source>
</reference>
<dbReference type="EMBL" id="CP022743">
    <property type="protein sequence ID" value="ASU32775.1"/>
    <property type="molecule type" value="Genomic_DNA"/>
</dbReference>
<evidence type="ECO:0000313" key="1">
    <source>
        <dbReference type="EMBL" id="ASU32775.1"/>
    </source>
</evidence>
<dbReference type="KEGG" id="muc:MuYL_0875"/>
<sequence length="67" mass="7891">MKKIKQARENERGDERQSQRNLFQEAAITNSAPVKFQNQLLCIINTPCHLCELSQFNRTLFRPPQFN</sequence>
<evidence type="ECO:0000313" key="2">
    <source>
        <dbReference type="Proteomes" id="UP000215002"/>
    </source>
</evidence>
<keyword evidence="2" id="KW-1185">Reference proteome</keyword>
<dbReference type="Proteomes" id="UP000215002">
    <property type="component" value="Chromosome"/>
</dbReference>
<protein>
    <submittedName>
        <fullName evidence="1">Uncharacterized protein</fullName>
    </submittedName>
</protein>
<name>A0A223NS96_9SPHI</name>
<organism evidence="1 2">
    <name type="scientific">Mucilaginibacter xinganensis</name>
    <dbReference type="NCBI Taxonomy" id="1234841"/>
    <lineage>
        <taxon>Bacteria</taxon>
        <taxon>Pseudomonadati</taxon>
        <taxon>Bacteroidota</taxon>
        <taxon>Sphingobacteriia</taxon>
        <taxon>Sphingobacteriales</taxon>
        <taxon>Sphingobacteriaceae</taxon>
        <taxon>Mucilaginibacter</taxon>
    </lineage>
</organism>
<accession>A0A223NS96</accession>
<proteinExistence type="predicted"/>
<gene>
    <name evidence="1" type="ORF">MuYL_0875</name>
</gene>
<dbReference type="AlphaFoldDB" id="A0A223NS96"/>